<reference evidence="2" key="1">
    <citation type="journal article" date="2019" name="Microbiology">
        <title>Complete Genome Sequence of an Uncultured Bacterium of the Candidate Phylum Bipolaricaulota.</title>
        <authorList>
            <person name="Kadnikov V.V."/>
            <person name="Mardanov A.V."/>
            <person name="Beletsky A.V."/>
            <person name="Frank Y.A."/>
            <person name="Karnachuk O.V."/>
            <person name="Ravin N.V."/>
        </authorList>
    </citation>
    <scope>NUCLEOTIDE SEQUENCE [LARGE SCALE GENOMIC DNA]</scope>
</reference>
<evidence type="ECO:0000313" key="2">
    <source>
        <dbReference type="Proteomes" id="UP000426444"/>
    </source>
</evidence>
<dbReference type="Proteomes" id="UP000426444">
    <property type="component" value="Chromosome"/>
</dbReference>
<dbReference type="CDD" id="cd09732">
    <property type="entry name" value="Csx1_III-U"/>
    <property type="match status" value="2"/>
</dbReference>
<evidence type="ECO:0008006" key="3">
    <source>
        <dbReference type="Google" id="ProtNLM"/>
    </source>
</evidence>
<proteinExistence type="predicted"/>
<dbReference type="NCBIfam" id="TIGR02221">
    <property type="entry name" value="cas_TM1812"/>
    <property type="match status" value="2"/>
</dbReference>
<protein>
    <recommendedName>
        <fullName evidence="3">CRISPR-associated protein</fullName>
    </recommendedName>
</protein>
<dbReference type="KEGG" id="salq:SYNTR_1193"/>
<dbReference type="EMBL" id="CP046457">
    <property type="protein sequence ID" value="QGT99786.1"/>
    <property type="molecule type" value="Genomic_DNA"/>
</dbReference>
<keyword evidence="2" id="KW-1185">Reference proteome</keyword>
<dbReference type="OrthoDB" id="9777703at2"/>
<dbReference type="NCBIfam" id="TIGR02549">
    <property type="entry name" value="CRISPR_DxTHG"/>
    <property type="match status" value="1"/>
</dbReference>
<dbReference type="InterPro" id="IPR013383">
    <property type="entry name" value="CRISPR-assoc_prot_DxTHG_CS"/>
</dbReference>
<gene>
    <name evidence="1" type="ORF">SYNTR_1193</name>
</gene>
<dbReference type="InterPro" id="IPR011742">
    <property type="entry name" value="CRISPR-assoc_prot_TM1812"/>
</dbReference>
<dbReference type="SUPFAM" id="SSF160980">
    <property type="entry name" value="SSO1389-like"/>
    <property type="match status" value="2"/>
</dbReference>
<name>A0A6I6DF26_9FIRM</name>
<dbReference type="AlphaFoldDB" id="A0A6I6DF26"/>
<accession>A0A6I6DF26</accession>
<sequence>MKLISLLGTTDYKKTVYEFDGISVETSFFQKAIIEAKKPTEVIVFLTNRAYEKNWELLIENLDTNIPIKPVIIPEGQNEEEYWEIFSIFINEISENEELVFDITNSFRSIPMIIALLIAYVRAVKNCTVNGVYYGAFEKGVPVTPAVDLSIFADLLEWIKGLEDFIKYGDSKVIVELIKSIDLKQNNEPITYLNELADNLQEIDLCLHFSRSKQLSDALTKYSINIKSNRTEIETEVKKRAKPLYPMLAKIEKDFSMMVDSDFAQCSINLIDWLLTHEQYAQAFSYMRELYISKILIKIYGSSENEIYDFKKREEISNKLSEEFKKNNKEPKIISLWGNLIDYRNAIAHCGFKDSSPNFDKKSIENIFARFKSVINENGKNDWNKLTSILTGKSLLETDNNKQPQTDNLKDINLSKETDKTILISTLGTSDYGVATYEFKKKDENIRVETKLFQKVVVQALKPDKTIIIVTEAAKRIHKKALEDELTEYDRLNFVDIPDGRNEEELWDIFFSIINNVEDNSKVIFDITHGFRSIPFINLIAIYYLKVVKNCVIEAVYYGAYEARKDKDGVKISPTFDLTRFVTMLDWIRGIYDFIDYGDQNLLAKLINNEHQLAYQRNSDLTPKVMKKVSNNLENISSCLNFNNSEKLKQVMGLYEKIDYTKMSSEIEQWAKPYIPILERFENEFEKLNENEFDKRYSYLVEWLINHSQYWQAVTNMHEVLITKLILNNPNYSGEGYLIEKYRDKYNDLLNELVKTNSKDIEILDFWKQLKELRNDITHCGYRENPFLASLDKQEEIKELQKRFNNIIFEKNTDDWNSFLILLNKAENDMQLK</sequence>
<organism evidence="1 2">
    <name type="scientific">Candidatus Syntrophocurvum alkaliphilum</name>
    <dbReference type="NCBI Taxonomy" id="2293317"/>
    <lineage>
        <taxon>Bacteria</taxon>
        <taxon>Bacillati</taxon>
        <taxon>Bacillota</taxon>
        <taxon>Clostridia</taxon>
        <taxon>Eubacteriales</taxon>
        <taxon>Syntrophomonadaceae</taxon>
        <taxon>Candidatus Syntrophocurvum</taxon>
    </lineage>
</organism>
<dbReference type="RefSeq" id="WP_156203642.1">
    <property type="nucleotide sequence ID" value="NZ_CP046457.1"/>
</dbReference>
<evidence type="ECO:0000313" key="1">
    <source>
        <dbReference type="EMBL" id="QGT99786.1"/>
    </source>
</evidence>